<dbReference type="InterPro" id="IPR001932">
    <property type="entry name" value="PPM-type_phosphatase-like_dom"/>
</dbReference>
<dbReference type="PANTHER" id="PTHR13832:SF792">
    <property type="entry name" value="GM14286P"/>
    <property type="match status" value="1"/>
</dbReference>
<organism evidence="2 3">
    <name type="scientific">Candidula unifasciata</name>
    <dbReference type="NCBI Taxonomy" id="100452"/>
    <lineage>
        <taxon>Eukaryota</taxon>
        <taxon>Metazoa</taxon>
        <taxon>Spiralia</taxon>
        <taxon>Lophotrochozoa</taxon>
        <taxon>Mollusca</taxon>
        <taxon>Gastropoda</taxon>
        <taxon>Heterobranchia</taxon>
        <taxon>Euthyneura</taxon>
        <taxon>Panpulmonata</taxon>
        <taxon>Eupulmonata</taxon>
        <taxon>Stylommatophora</taxon>
        <taxon>Helicina</taxon>
        <taxon>Helicoidea</taxon>
        <taxon>Geomitridae</taxon>
        <taxon>Candidula</taxon>
    </lineage>
</organism>
<dbReference type="PROSITE" id="PS51746">
    <property type="entry name" value="PPM_2"/>
    <property type="match status" value="1"/>
</dbReference>
<dbReference type="PANTHER" id="PTHR13832">
    <property type="entry name" value="PROTEIN PHOSPHATASE 2C"/>
    <property type="match status" value="1"/>
</dbReference>
<evidence type="ECO:0000313" key="2">
    <source>
        <dbReference type="EMBL" id="CAG5124116.1"/>
    </source>
</evidence>
<name>A0A8S3ZAM7_9EUPU</name>
<proteinExistence type="predicted"/>
<dbReference type="GO" id="GO:0004741">
    <property type="term" value="F:[pyruvate dehydrogenase (acetyl-transferring)]-phosphatase activity"/>
    <property type="evidence" value="ECO:0007669"/>
    <property type="project" value="TreeGrafter"/>
</dbReference>
<dbReference type="SUPFAM" id="SSF81606">
    <property type="entry name" value="PP2C-like"/>
    <property type="match status" value="1"/>
</dbReference>
<dbReference type="CDD" id="cd00143">
    <property type="entry name" value="PP2Cc"/>
    <property type="match status" value="1"/>
</dbReference>
<reference evidence="2" key="1">
    <citation type="submission" date="2021-04" db="EMBL/GenBank/DDBJ databases">
        <authorList>
            <consortium name="Molecular Ecology Group"/>
        </authorList>
    </citation>
    <scope>NUCLEOTIDE SEQUENCE</scope>
</reference>
<evidence type="ECO:0000259" key="1">
    <source>
        <dbReference type="PROSITE" id="PS51746"/>
    </source>
</evidence>
<feature type="domain" description="PPM-type phosphatase" evidence="1">
    <location>
        <begin position="96"/>
        <end position="504"/>
    </location>
</feature>
<dbReference type="Proteomes" id="UP000678393">
    <property type="component" value="Unassembled WGS sequence"/>
</dbReference>
<dbReference type="InterPro" id="IPR015655">
    <property type="entry name" value="PP2C"/>
</dbReference>
<dbReference type="GO" id="GO:0005739">
    <property type="term" value="C:mitochondrion"/>
    <property type="evidence" value="ECO:0007669"/>
    <property type="project" value="TreeGrafter"/>
</dbReference>
<gene>
    <name evidence="2" type="ORF">CUNI_LOCUS9674</name>
</gene>
<sequence length="516" mass="57933">MITTARLSTSVMPVKLTSLRGMLMTPVVSRNGLLLFTKFIGPGNRRWFSFMKIFHKLRLSQGPDPVESPRLTPQMVTSILRMNEKSTNHAGGVVKAVQCNQLQANKPIEDRHVEAKIRSTEKFLFGVYDGHSGCACAQALKDRLFQYIAISLADTYRLNQLYHGGMEVAEDLVEFLPTSTKDEVSPDLASIHWQSTLQFIQDSMDMYSLDTRVEEALTNAFLRLDQDISTEASFHPGDEGLSADLVHIAFSGAVGCVAFIDGLDLYVANVGDSQAVIGSHSSESESWHATSVSNKHDAENSAEVKRLFSRHPNESSNILKNGRLFGELMPLRAFGDVRYKWTKRDLIHLTKIASQSSGPFFGGYKDLKLQNNYLTPPYLDAQPEVIHYRLSPRDRFLIIASDGLWDSEGMSVDKVVSLVGHHTEGQQVLTHFRPPEDASLGAINEALRKRKQNLAKRALDENVATHLIRHALGQEHGQLSAQLTLPEKLVRYYRDDITIVVVFFDTEYIMDYTRIH</sequence>
<dbReference type="AlphaFoldDB" id="A0A8S3ZAM7"/>
<dbReference type="Pfam" id="PF00481">
    <property type="entry name" value="PP2C"/>
    <property type="match status" value="1"/>
</dbReference>
<dbReference type="EMBL" id="CAJHNH020001702">
    <property type="protein sequence ID" value="CAG5124116.1"/>
    <property type="molecule type" value="Genomic_DNA"/>
</dbReference>
<comment type="caution">
    <text evidence="2">The sequence shown here is derived from an EMBL/GenBank/DDBJ whole genome shotgun (WGS) entry which is preliminary data.</text>
</comment>
<dbReference type="InterPro" id="IPR036457">
    <property type="entry name" value="PPM-type-like_dom_sf"/>
</dbReference>
<evidence type="ECO:0000313" key="3">
    <source>
        <dbReference type="Proteomes" id="UP000678393"/>
    </source>
</evidence>
<dbReference type="OrthoDB" id="420076at2759"/>
<dbReference type="SMART" id="SM00332">
    <property type="entry name" value="PP2Cc"/>
    <property type="match status" value="1"/>
</dbReference>
<keyword evidence="3" id="KW-1185">Reference proteome</keyword>
<accession>A0A8S3ZAM7</accession>
<protein>
    <recommendedName>
        <fullName evidence="1">PPM-type phosphatase domain-containing protein</fullName>
    </recommendedName>
</protein>
<dbReference type="Gene3D" id="3.60.40.10">
    <property type="entry name" value="PPM-type phosphatase domain"/>
    <property type="match status" value="1"/>
</dbReference>